<dbReference type="InterPro" id="IPR016024">
    <property type="entry name" value="ARM-type_fold"/>
</dbReference>
<dbReference type="STRING" id="7266.A0A3B0JV68"/>
<keyword evidence="13" id="KW-1185">Reference proteome</keyword>
<dbReference type="Gene3D" id="1.25.10.10">
    <property type="entry name" value="Leucine-rich Repeat Variant"/>
    <property type="match status" value="1"/>
</dbReference>
<protein>
    <recommendedName>
        <fullName evidence="4 8">26S proteasome non-ATPase regulatory subunit 2</fullName>
    </recommendedName>
</protein>
<feature type="domain" description="RPN1 N-terminal" evidence="10">
    <location>
        <begin position="53"/>
        <end position="349"/>
    </location>
</feature>
<dbReference type="InterPro" id="IPR041433">
    <property type="entry name" value="RPN1_C"/>
</dbReference>
<comment type="similarity">
    <text evidence="3 8">Belongs to the proteasome subunit S2 family.</text>
</comment>
<evidence type="ECO:0000259" key="11">
    <source>
        <dbReference type="Pfam" id="PF18051"/>
    </source>
</evidence>
<gene>
    <name evidence="12" type="ORF">DGUA_6G007930</name>
</gene>
<evidence type="ECO:0000256" key="7">
    <source>
        <dbReference type="ARBA" id="ARBA00046857"/>
    </source>
</evidence>
<dbReference type="AlphaFoldDB" id="A0A3B0JV68"/>
<organism evidence="12 13">
    <name type="scientific">Drosophila guanche</name>
    <name type="common">Fruit fly</name>
    <dbReference type="NCBI Taxonomy" id="7266"/>
    <lineage>
        <taxon>Eukaryota</taxon>
        <taxon>Metazoa</taxon>
        <taxon>Ecdysozoa</taxon>
        <taxon>Arthropoda</taxon>
        <taxon>Hexapoda</taxon>
        <taxon>Insecta</taxon>
        <taxon>Pterygota</taxon>
        <taxon>Neoptera</taxon>
        <taxon>Endopterygota</taxon>
        <taxon>Diptera</taxon>
        <taxon>Brachycera</taxon>
        <taxon>Muscomorpha</taxon>
        <taxon>Ephydroidea</taxon>
        <taxon>Drosophilidae</taxon>
        <taxon>Drosophila</taxon>
        <taxon>Sophophora</taxon>
    </lineage>
</organism>
<dbReference type="Proteomes" id="UP000268350">
    <property type="component" value="Unassembled WGS sequence"/>
</dbReference>
<evidence type="ECO:0000259" key="10">
    <source>
        <dbReference type="Pfam" id="PF17781"/>
    </source>
</evidence>
<dbReference type="PANTHER" id="PTHR10943:SF1">
    <property type="entry name" value="26S PROTEASOME NON-ATPASE REGULATORY SUBUNIT 2"/>
    <property type="match status" value="1"/>
</dbReference>
<dbReference type="GO" id="GO:0034515">
    <property type="term" value="C:proteasome storage granule"/>
    <property type="evidence" value="ECO:0007669"/>
    <property type="project" value="TreeGrafter"/>
</dbReference>
<dbReference type="Pfam" id="PF01851">
    <property type="entry name" value="PC_rep"/>
    <property type="match status" value="3"/>
</dbReference>
<name>A0A3B0JV68_DROGU</name>
<feature type="domain" description="26S proteasome non-ATPase regulatory subunit RPN1 C-terminal" evidence="11">
    <location>
        <begin position="862"/>
        <end position="915"/>
    </location>
</feature>
<comment type="subunit">
    <text evidence="7">Component of the 19S proteasome regulatory particle complex. The 26S proteasome consists of a 20S core particle (CP) and two 19S regulatory subunits (RP). The regulatory particle is made of a lid composed of 9 subunits, a base containing 6 ATPases and few additional components including PSMD2. Interacts with RPGRIP1L. Interacts with CRY1 in a KDM8-dependent manner. Interacts (via C-terminus) with phosphatase UBLCP1 (via ubiquitin-like domain); the interaction recruits UBLCP1 to the 19S regulatory particle where it dephosphorylates 19S subunit PSMC2/RPT1 which impairs PSMC2 ATPase activity and disrupts 26S proteasome assembly.</text>
</comment>
<evidence type="ECO:0000256" key="4">
    <source>
        <dbReference type="ARBA" id="ARBA00014928"/>
    </source>
</evidence>
<dbReference type="PANTHER" id="PTHR10943">
    <property type="entry name" value="26S PROTEASOME NON-ATPASE REGULATORY SUBUNIT"/>
    <property type="match status" value="1"/>
</dbReference>
<evidence type="ECO:0000256" key="1">
    <source>
        <dbReference type="ARBA" id="ARBA00002362"/>
    </source>
</evidence>
<evidence type="ECO:0000256" key="3">
    <source>
        <dbReference type="ARBA" id="ARBA00005460"/>
    </source>
</evidence>
<feature type="compositionally biased region" description="Basic and acidic residues" evidence="9">
    <location>
        <begin position="1"/>
        <end position="40"/>
    </location>
</feature>
<keyword evidence="5" id="KW-0677">Repeat</keyword>
<reference evidence="13" key="1">
    <citation type="submission" date="2018-01" db="EMBL/GenBank/DDBJ databases">
        <authorList>
            <person name="Alioto T."/>
            <person name="Alioto T."/>
        </authorList>
    </citation>
    <scope>NUCLEOTIDE SEQUENCE [LARGE SCALE GENOMIC DNA]</scope>
</reference>
<dbReference type="Pfam" id="PF18051">
    <property type="entry name" value="RPN1_C"/>
    <property type="match status" value="1"/>
</dbReference>
<evidence type="ECO:0000256" key="8">
    <source>
        <dbReference type="PIRNR" id="PIRNR015965"/>
    </source>
</evidence>
<dbReference type="GO" id="GO:0042176">
    <property type="term" value="P:regulation of protein catabolic process"/>
    <property type="evidence" value="ECO:0007669"/>
    <property type="project" value="InterPro"/>
</dbReference>
<feature type="region of interest" description="Disordered" evidence="9">
    <location>
        <begin position="625"/>
        <end position="654"/>
    </location>
</feature>
<dbReference type="GO" id="GO:0030234">
    <property type="term" value="F:enzyme regulator activity"/>
    <property type="evidence" value="ECO:0007669"/>
    <property type="project" value="UniProtKB-UniRule"/>
</dbReference>
<dbReference type="InterPro" id="IPR040892">
    <property type="entry name" value="RPN1_N"/>
</dbReference>
<comment type="function">
    <text evidence="2">Binds to the intracellular domain of tumor necrosis factor type 1 receptor. The binding domain of TRAP1 and TRAP2 resides outside the death domain of TNFR1.</text>
</comment>
<dbReference type="GO" id="GO:0005634">
    <property type="term" value="C:nucleus"/>
    <property type="evidence" value="ECO:0007669"/>
    <property type="project" value="TreeGrafter"/>
</dbReference>
<comment type="function">
    <text evidence="1 8">Component of the 26S proteasome, a multiprotein complex involved in the ATP-dependent degradation of ubiquitinated proteins. This complex plays a key role in the maintenance of protein homeostasis by removing misfolded or damaged proteins, which could impair cellular functions, and by removing proteins whose functions are no longer required. Therefore, the proteasome participates in numerous cellular processes, including cell cycle progression, apoptosis, or DNA damage repair.</text>
</comment>
<dbReference type="Pfam" id="PF17781">
    <property type="entry name" value="RPN1_RPN2_N"/>
    <property type="match status" value="1"/>
</dbReference>
<dbReference type="PIRSF" id="PIRSF015965">
    <property type="entry name" value="26S_Psome_Rpn1"/>
    <property type="match status" value="1"/>
</dbReference>
<evidence type="ECO:0000256" key="9">
    <source>
        <dbReference type="SAM" id="MobiDB-lite"/>
    </source>
</evidence>
<keyword evidence="6 8" id="KW-0647">Proteasome</keyword>
<dbReference type="InterPro" id="IPR002015">
    <property type="entry name" value="Proteasome/cyclosome_rpt"/>
</dbReference>
<dbReference type="OMA" id="GTCNGDI"/>
<feature type="region of interest" description="Disordered" evidence="9">
    <location>
        <begin position="1"/>
        <end position="48"/>
    </location>
</feature>
<dbReference type="GO" id="GO:0008540">
    <property type="term" value="C:proteasome regulatory particle, base subcomplex"/>
    <property type="evidence" value="ECO:0007669"/>
    <property type="project" value="UniProtKB-UniRule"/>
</dbReference>
<dbReference type="GO" id="GO:0043161">
    <property type="term" value="P:proteasome-mediated ubiquitin-dependent protein catabolic process"/>
    <property type="evidence" value="ECO:0007669"/>
    <property type="project" value="TreeGrafter"/>
</dbReference>
<dbReference type="OrthoDB" id="10252509at2759"/>
<dbReference type="EMBL" id="OUUW01000002">
    <property type="protein sequence ID" value="SPP77266.1"/>
    <property type="molecule type" value="Genomic_DNA"/>
</dbReference>
<accession>A0A3B0JV68</accession>
<dbReference type="FunFam" id="1.25.10.10:FF:000026">
    <property type="entry name" value="26S proteasome non-ATPase regulatory subunit 2"/>
    <property type="match status" value="1"/>
</dbReference>
<dbReference type="InterPro" id="IPR016643">
    <property type="entry name" value="26S_Psome_Rpn1"/>
</dbReference>
<evidence type="ECO:0000313" key="12">
    <source>
        <dbReference type="EMBL" id="SPP77266.1"/>
    </source>
</evidence>
<sequence length="917" mass="102266">MTGETKQEKKQPAVADPKDLKAKQAETGDDKAKKDDKEQPELSDEDQQLQEELEMLVLRLQESDKKLYQPALEMMAKLIRASTTSMTSVPKPLKFMRPHYETMKTVYKQMPDEQTRQLCADIISVLSMTMGSGKDCLAYRFLCDRKQKIGEWGHEYVRHLSGEISAHYHDTTGEFRTQLIELVKQIIPYNMEHNAEADACDLLIEIDHLHLLSEYVDESAYPRVCLYLQSCYPYVPEPDNTIILETALQLSRKFTQHTQAMRLALMLNDMDKIKEIFKEPKEPGMQKQLAFMLARQQICVDLEESAPDYDDLMEIMSNANLNKHFLNLARELDIMEPKTPEDIYKSHLDNSRSRFASIQVDSAKQNLAASFVNGFVNAGFGVDKLLSEDGNKWLYKNKEHGMLSATASLGLILLWDVDGGLTMIDKYLYSTDDNIKSGALLACGIVNCGIRNEVDPAHALLCDYVENQNNCMRVGAILGLGIAYAGSNRSNVIDTLKKVFSFGSNKTSASVEILGLTALSLGLISVGSCNAEITEILLQTIMGLTKSDLKDTYTRFLFLGLGLLYLGRQKSTEAVMMTLEVLEEPYRSMATTMVDICAYAGTGNVLKIQQLLHICSDHYETVSADDEKEKSKKDKSKDKDKEKEKEKEKEREKDLSATQSIAVLGIALIAMGEDIGAEMAYRSFGNLLRYCEPAIRRSVPLALGLISASNPKLNILDTLSKFSHDSDAEVAHNAIFAMGLVGAGTNNARLASMLRQLAQYHSKDPSNLFMVRIAQSLTHLGKGTLSLSPYHSDRQLMNPMAVAGLMATLVSLLDVKNLILNRSHYLLYTLVPAMQARMLITFDEELNQLPVPVRVGIAIDVVGQAGKPKTITGFQTHTTPVLLAIGERAELATDEYLALTPVMEGFVILKKNPNFVK</sequence>
<proteinExistence type="inferred from homology"/>
<dbReference type="InterPro" id="IPR011989">
    <property type="entry name" value="ARM-like"/>
</dbReference>
<evidence type="ECO:0000256" key="2">
    <source>
        <dbReference type="ARBA" id="ARBA00004031"/>
    </source>
</evidence>
<evidence type="ECO:0000313" key="13">
    <source>
        <dbReference type="Proteomes" id="UP000268350"/>
    </source>
</evidence>
<evidence type="ECO:0000256" key="6">
    <source>
        <dbReference type="ARBA" id="ARBA00022942"/>
    </source>
</evidence>
<dbReference type="SUPFAM" id="SSF48371">
    <property type="entry name" value="ARM repeat"/>
    <property type="match status" value="1"/>
</dbReference>
<evidence type="ECO:0000256" key="5">
    <source>
        <dbReference type="ARBA" id="ARBA00022737"/>
    </source>
</evidence>